<dbReference type="InterPro" id="IPR032834">
    <property type="entry name" value="NatK-like_C"/>
</dbReference>
<dbReference type="RefSeq" id="WP_103263789.1">
    <property type="nucleotide sequence ID" value="NZ_CABMLE010000001.1"/>
</dbReference>
<evidence type="ECO:0000313" key="6">
    <source>
        <dbReference type="Proteomes" id="UP000236197"/>
    </source>
</evidence>
<evidence type="ECO:0000313" key="5">
    <source>
        <dbReference type="EMBL" id="PNV68460.1"/>
    </source>
</evidence>
<feature type="coiled-coil region" evidence="1">
    <location>
        <begin position="104"/>
        <end position="131"/>
    </location>
</feature>
<dbReference type="Pfam" id="PF14501">
    <property type="entry name" value="HATPase_c_5"/>
    <property type="match status" value="1"/>
</dbReference>
<feature type="transmembrane region" description="Helical" evidence="3">
    <location>
        <begin position="62"/>
        <end position="84"/>
    </location>
</feature>
<dbReference type="EMBL" id="PPEK01000001">
    <property type="protein sequence ID" value="PNV68460.1"/>
    <property type="molecule type" value="Genomic_DNA"/>
</dbReference>
<proteinExistence type="predicted"/>
<dbReference type="Proteomes" id="UP000236197">
    <property type="component" value="Unassembled WGS sequence"/>
</dbReference>
<dbReference type="Gene3D" id="3.30.565.10">
    <property type="entry name" value="Histidine kinase-like ATPase, C-terminal domain"/>
    <property type="match status" value="1"/>
</dbReference>
<protein>
    <recommendedName>
        <fullName evidence="4">Sensor histidine kinase NatK-like C-terminal domain-containing protein</fullName>
    </recommendedName>
</protein>
<dbReference type="SUPFAM" id="SSF55874">
    <property type="entry name" value="ATPase domain of HSP90 chaperone/DNA topoisomerase II/histidine kinase"/>
    <property type="match status" value="1"/>
</dbReference>
<keyword evidence="1" id="KW-0175">Coiled coil</keyword>
<evidence type="ECO:0000256" key="3">
    <source>
        <dbReference type="SAM" id="Phobius"/>
    </source>
</evidence>
<keyword evidence="3" id="KW-0472">Membrane</keyword>
<dbReference type="OrthoDB" id="3173688at2"/>
<dbReference type="InterPro" id="IPR036890">
    <property type="entry name" value="HATPase_C_sf"/>
</dbReference>
<feature type="transmembrane region" description="Helical" evidence="3">
    <location>
        <begin position="34"/>
        <end position="56"/>
    </location>
</feature>
<evidence type="ECO:0000256" key="2">
    <source>
        <dbReference type="SAM" id="MobiDB-lite"/>
    </source>
</evidence>
<keyword evidence="6" id="KW-1185">Reference proteome</keyword>
<keyword evidence="3" id="KW-1133">Transmembrane helix</keyword>
<accession>A0A2K2UE73</accession>
<keyword evidence="3" id="KW-0812">Transmembrane</keyword>
<comment type="caution">
    <text evidence="5">The sequence shown here is derived from an EMBL/GenBank/DDBJ whole genome shotgun (WGS) entry which is preliminary data.</text>
</comment>
<feature type="transmembrane region" description="Helical" evidence="3">
    <location>
        <begin position="6"/>
        <end position="22"/>
    </location>
</feature>
<feature type="domain" description="Sensor histidine kinase NatK-like C-terminal" evidence="4">
    <location>
        <begin position="203"/>
        <end position="305"/>
    </location>
</feature>
<feature type="region of interest" description="Disordered" evidence="2">
    <location>
        <begin position="253"/>
        <end position="276"/>
    </location>
</feature>
<evidence type="ECO:0000256" key="1">
    <source>
        <dbReference type="SAM" id="Coils"/>
    </source>
</evidence>
<evidence type="ECO:0000259" key="4">
    <source>
        <dbReference type="Pfam" id="PF14501"/>
    </source>
</evidence>
<sequence>MSAVFMALPLAALAGVFVFYALRPGLPSAESRVAAILIPASQLAIVAFLAAAVLFYSLPVPLAAAVACAGIACAATDLALVRVLRAAEGRKLARERTRIAAERLEAQRACRERTEREARAARDERRTLAETLRRMEWLLGAAQGEQALACSHAASDALGGERRICGHPAVDALLALKRRACEEAGVRVVFAVELPTEAAIPDIDVCAACSNMLDNALQAARAAAGDMRFIEFRARLDGGYLVIDARNGCAAPPAAPDGGALQRERRASTEPAEGESDAIVPEHGWGLVILQDLAQRYRGSFEAGASKGVWRTTVALENRPVAR</sequence>
<dbReference type="AlphaFoldDB" id="A0A2K2UE73"/>
<gene>
    <name evidence="5" type="ORF">C2L71_00240</name>
</gene>
<name>A0A2K2UE73_9ACTN</name>
<reference evidence="6" key="1">
    <citation type="submission" date="2018-01" db="EMBL/GenBank/DDBJ databases">
        <title>Rubneribacter badeniensis gen. nov., sp. nov., and Colonibacter rubneri, gen. nov., sp. nov., WGS of new members of the Eggerthellaceae.</title>
        <authorList>
            <person name="Danylec N."/>
            <person name="Stoll D.A."/>
            <person name="Doetsch A."/>
            <person name="Kulling S.E."/>
            <person name="Huch M."/>
        </authorList>
    </citation>
    <scope>NUCLEOTIDE SEQUENCE [LARGE SCALE GENOMIC DNA]</scope>
    <source>
        <strain evidence="6">ResAG-96</strain>
    </source>
</reference>
<organism evidence="5 6">
    <name type="scientific">Enteroscipio rubneri</name>
    <dbReference type="NCBI Taxonomy" id="2070686"/>
    <lineage>
        <taxon>Bacteria</taxon>
        <taxon>Bacillati</taxon>
        <taxon>Actinomycetota</taxon>
        <taxon>Coriobacteriia</taxon>
        <taxon>Eggerthellales</taxon>
        <taxon>Eggerthellaceae</taxon>
        <taxon>Enteroscipio</taxon>
    </lineage>
</organism>